<proteinExistence type="predicted"/>
<dbReference type="PANTHER" id="PTHR10110:SF86">
    <property type="entry name" value="SODIUM_HYDROGEN EXCHANGER 7"/>
    <property type="match status" value="1"/>
</dbReference>
<feature type="transmembrane region" description="Helical" evidence="10">
    <location>
        <begin position="369"/>
        <end position="389"/>
    </location>
</feature>
<evidence type="ECO:0000256" key="10">
    <source>
        <dbReference type="SAM" id="Phobius"/>
    </source>
</evidence>
<keyword evidence="8 10" id="KW-0472">Membrane</keyword>
<keyword evidence="2" id="KW-0813">Transport</keyword>
<evidence type="ECO:0000256" key="5">
    <source>
        <dbReference type="ARBA" id="ARBA00022989"/>
    </source>
</evidence>
<evidence type="ECO:0000256" key="2">
    <source>
        <dbReference type="ARBA" id="ARBA00022448"/>
    </source>
</evidence>
<reference evidence="12 13" key="1">
    <citation type="submission" date="2016-11" db="EMBL/GenBank/DDBJ databases">
        <title>The macronuclear genome of Stentor coeruleus: a giant cell with tiny introns.</title>
        <authorList>
            <person name="Slabodnick M."/>
            <person name="Ruby J.G."/>
            <person name="Reiff S.B."/>
            <person name="Swart E.C."/>
            <person name="Gosai S."/>
            <person name="Prabakaran S."/>
            <person name="Witkowska E."/>
            <person name="Larue G.E."/>
            <person name="Fisher S."/>
            <person name="Freeman R.M."/>
            <person name="Gunawardena J."/>
            <person name="Chu W."/>
            <person name="Stover N.A."/>
            <person name="Gregory B.D."/>
            <person name="Nowacki M."/>
            <person name="Derisi J."/>
            <person name="Roy S.W."/>
            <person name="Marshall W.F."/>
            <person name="Sood P."/>
        </authorList>
    </citation>
    <scope>NUCLEOTIDE SEQUENCE [LARGE SCALE GENOMIC DNA]</scope>
    <source>
        <strain evidence="12">WM001</strain>
    </source>
</reference>
<dbReference type="Pfam" id="PF00999">
    <property type="entry name" value="Na_H_Exchanger"/>
    <property type="match status" value="1"/>
</dbReference>
<protein>
    <recommendedName>
        <fullName evidence="11">Cation/H+ exchanger transmembrane domain-containing protein</fullName>
    </recommendedName>
</protein>
<feature type="transmembrane region" description="Helical" evidence="10">
    <location>
        <begin position="174"/>
        <end position="193"/>
    </location>
</feature>
<feature type="transmembrane region" description="Helical" evidence="10">
    <location>
        <begin position="71"/>
        <end position="88"/>
    </location>
</feature>
<feature type="transmembrane region" description="Helical" evidence="10">
    <location>
        <begin position="6"/>
        <end position="26"/>
    </location>
</feature>
<dbReference type="PANTHER" id="PTHR10110">
    <property type="entry name" value="SODIUM/HYDROGEN EXCHANGER"/>
    <property type="match status" value="1"/>
</dbReference>
<dbReference type="EMBL" id="MPUH01001132">
    <property type="protein sequence ID" value="OMJ70036.1"/>
    <property type="molecule type" value="Genomic_DNA"/>
</dbReference>
<dbReference type="InterPro" id="IPR006153">
    <property type="entry name" value="Cation/H_exchanger_TM"/>
</dbReference>
<feature type="transmembrane region" description="Helical" evidence="10">
    <location>
        <begin position="401"/>
        <end position="421"/>
    </location>
</feature>
<dbReference type="GO" id="GO:0051453">
    <property type="term" value="P:regulation of intracellular pH"/>
    <property type="evidence" value="ECO:0007669"/>
    <property type="project" value="TreeGrafter"/>
</dbReference>
<dbReference type="PRINTS" id="PR01084">
    <property type="entry name" value="NAHEXCHNGR"/>
</dbReference>
<dbReference type="Gene3D" id="6.10.140.1330">
    <property type="match status" value="1"/>
</dbReference>
<feature type="domain" description="Cation/H+ exchanger transmembrane" evidence="11">
    <location>
        <begin position="37"/>
        <end position="420"/>
    </location>
</feature>
<keyword evidence="13" id="KW-1185">Reference proteome</keyword>
<accession>A0A1R2AZU5</accession>
<dbReference type="AlphaFoldDB" id="A0A1R2AZU5"/>
<organism evidence="12 13">
    <name type="scientific">Stentor coeruleus</name>
    <dbReference type="NCBI Taxonomy" id="5963"/>
    <lineage>
        <taxon>Eukaryota</taxon>
        <taxon>Sar</taxon>
        <taxon>Alveolata</taxon>
        <taxon>Ciliophora</taxon>
        <taxon>Postciliodesmatophora</taxon>
        <taxon>Heterotrichea</taxon>
        <taxon>Heterotrichida</taxon>
        <taxon>Stentoridae</taxon>
        <taxon>Stentor</taxon>
    </lineage>
</organism>
<dbReference type="Proteomes" id="UP000187209">
    <property type="component" value="Unassembled WGS sequence"/>
</dbReference>
<gene>
    <name evidence="12" type="ORF">SteCoe_32099</name>
</gene>
<dbReference type="OrthoDB" id="196264at2759"/>
<keyword evidence="9" id="KW-0739">Sodium transport</keyword>
<dbReference type="GO" id="GO:0005886">
    <property type="term" value="C:plasma membrane"/>
    <property type="evidence" value="ECO:0007669"/>
    <property type="project" value="UniProtKB-SubCell"/>
</dbReference>
<keyword evidence="4 10" id="KW-0812">Transmembrane</keyword>
<keyword evidence="6" id="KW-0915">Sodium</keyword>
<feature type="transmembrane region" description="Helical" evidence="10">
    <location>
        <begin position="38"/>
        <end position="59"/>
    </location>
</feature>
<dbReference type="InterPro" id="IPR004709">
    <property type="entry name" value="NaH_exchanger"/>
</dbReference>
<feature type="transmembrane region" description="Helical" evidence="10">
    <location>
        <begin position="205"/>
        <end position="229"/>
    </location>
</feature>
<feature type="transmembrane region" description="Helical" evidence="10">
    <location>
        <begin position="329"/>
        <end position="357"/>
    </location>
</feature>
<comment type="caution">
    <text evidence="12">The sequence shown here is derived from an EMBL/GenBank/DDBJ whole genome shotgun (WGS) entry which is preliminary data.</text>
</comment>
<evidence type="ECO:0000256" key="1">
    <source>
        <dbReference type="ARBA" id="ARBA00004651"/>
    </source>
</evidence>
<feature type="transmembrane region" description="Helical" evidence="10">
    <location>
        <begin position="100"/>
        <end position="123"/>
    </location>
</feature>
<dbReference type="GO" id="GO:0015386">
    <property type="term" value="F:potassium:proton antiporter activity"/>
    <property type="evidence" value="ECO:0007669"/>
    <property type="project" value="TreeGrafter"/>
</dbReference>
<evidence type="ECO:0000256" key="9">
    <source>
        <dbReference type="ARBA" id="ARBA00023201"/>
    </source>
</evidence>
<evidence type="ECO:0000256" key="8">
    <source>
        <dbReference type="ARBA" id="ARBA00023136"/>
    </source>
</evidence>
<evidence type="ECO:0000259" key="11">
    <source>
        <dbReference type="Pfam" id="PF00999"/>
    </source>
</evidence>
<keyword evidence="3" id="KW-1003">Cell membrane</keyword>
<dbReference type="InterPro" id="IPR018422">
    <property type="entry name" value="Cation/H_exchanger_CPA1"/>
</dbReference>
<evidence type="ECO:0000313" key="13">
    <source>
        <dbReference type="Proteomes" id="UP000187209"/>
    </source>
</evidence>
<evidence type="ECO:0000256" key="4">
    <source>
        <dbReference type="ARBA" id="ARBA00022692"/>
    </source>
</evidence>
<keyword evidence="7" id="KW-0406">Ion transport</keyword>
<comment type="subcellular location">
    <subcellularLocation>
        <location evidence="1">Cell membrane</location>
        <topology evidence="1">Multi-pass membrane protein</topology>
    </subcellularLocation>
</comment>
<evidence type="ECO:0000256" key="3">
    <source>
        <dbReference type="ARBA" id="ARBA00022475"/>
    </source>
</evidence>
<feature type="transmembrane region" description="Helical" evidence="10">
    <location>
        <begin position="143"/>
        <end position="162"/>
    </location>
</feature>
<name>A0A1R2AZU5_9CILI</name>
<evidence type="ECO:0000313" key="12">
    <source>
        <dbReference type="EMBL" id="OMJ70036.1"/>
    </source>
</evidence>
<dbReference type="GO" id="GO:0015385">
    <property type="term" value="F:sodium:proton antiporter activity"/>
    <property type="evidence" value="ECO:0007669"/>
    <property type="project" value="InterPro"/>
</dbReference>
<dbReference type="GO" id="GO:0098719">
    <property type="term" value="P:sodium ion import across plasma membrane"/>
    <property type="evidence" value="ECO:0007669"/>
    <property type="project" value="TreeGrafter"/>
</dbReference>
<evidence type="ECO:0000256" key="6">
    <source>
        <dbReference type="ARBA" id="ARBA00023053"/>
    </source>
</evidence>
<feature type="transmembrane region" description="Helical" evidence="10">
    <location>
        <begin position="250"/>
        <end position="279"/>
    </location>
</feature>
<evidence type="ECO:0000256" key="7">
    <source>
        <dbReference type="ARBA" id="ARBA00023065"/>
    </source>
</evidence>
<sequence length="543" mass="61393">MSDALAAETLVCLVLVVMFLLSSVILQKLSEISILFRLVHESGICILLGILSGLIFTLASGSTPSKFETSLFFHFMLPFLIFGQGYNMKRRRFFRNIGVIILNGVVGTLINFILISACAWGFSNTSTIQDELSSVNTFTLKDSLILGAVLSSTETVVTLSILRENKTPRLNSIMFGEFIIGTAISIILINTISDSDFDEFTVVNFFLFIGVFLYNLVLSVVLGLILGFLSSFMTKNLIQIKNNPSKEVALQFYVGWTGYLIAAILDCSGIITILITAIISSHYAYYNMNPDSRIVVSDTFYLLGDGTRALIFAYLGLTAFSYDFGDISFLFMFLMLLAVLVCRFATVFGLAALRHFANKKHRFDFKDCAIVWVGGLFRGTIAFALIISIDIENKEMLEVTVLYIVIFSMLVYGAILPWWVLFVSPKETIIENHSILEAVADGDYRKSYFGNHKVTLLLAEDFKRKRNWVHRAWRDFDSKYLKPLLINKESLEAQKKLKEELERKANPEEAEIEIEDSKHMALLKEKTMEFEESKYEHNPLEDD</sequence>
<keyword evidence="5 10" id="KW-1133">Transmembrane helix</keyword>